<sequence length="99" mass="11472">MPHVEKTEILIHCIDAAAENPKKIYETVRNEFKQFNPLLLNKLEIILITKTDLVSEKKLKEIIPILKKIKKEVLTYSLYNQESIAVLKQKIKDSLKAKA</sequence>
<organism evidence="1 2">
    <name type="scientific">Candidatus Blackburnbacteria bacterium RIFCSPLOWO2_01_FULL_41_27</name>
    <dbReference type="NCBI Taxonomy" id="1797520"/>
    <lineage>
        <taxon>Bacteria</taxon>
        <taxon>Candidatus Blackburniibacteriota</taxon>
    </lineage>
</organism>
<dbReference type="InterPro" id="IPR027417">
    <property type="entry name" value="P-loop_NTPase"/>
</dbReference>
<dbReference type="InterPro" id="IPR045086">
    <property type="entry name" value="OBG_GTPase"/>
</dbReference>
<dbReference type="GO" id="GO:0005525">
    <property type="term" value="F:GTP binding"/>
    <property type="evidence" value="ECO:0007669"/>
    <property type="project" value="InterPro"/>
</dbReference>
<dbReference type="Proteomes" id="UP000177685">
    <property type="component" value="Unassembled WGS sequence"/>
</dbReference>
<evidence type="ECO:0000313" key="1">
    <source>
        <dbReference type="EMBL" id="OGY13173.1"/>
    </source>
</evidence>
<evidence type="ECO:0000313" key="2">
    <source>
        <dbReference type="Proteomes" id="UP000177685"/>
    </source>
</evidence>
<dbReference type="SUPFAM" id="SSF52540">
    <property type="entry name" value="P-loop containing nucleoside triphosphate hydrolases"/>
    <property type="match status" value="1"/>
</dbReference>
<dbReference type="EMBL" id="MHCD01000040">
    <property type="protein sequence ID" value="OGY13173.1"/>
    <property type="molecule type" value="Genomic_DNA"/>
</dbReference>
<dbReference type="PANTHER" id="PTHR11702">
    <property type="entry name" value="DEVELOPMENTALLY REGULATED GTP-BINDING PROTEIN-RELATED"/>
    <property type="match status" value="1"/>
</dbReference>
<dbReference type="GO" id="GO:0003924">
    <property type="term" value="F:GTPase activity"/>
    <property type="evidence" value="ECO:0007669"/>
    <property type="project" value="InterPro"/>
</dbReference>
<comment type="caution">
    <text evidence="1">The sequence shown here is derived from an EMBL/GenBank/DDBJ whole genome shotgun (WGS) entry which is preliminary data.</text>
</comment>
<gene>
    <name evidence="1" type="ORF">A3A58_01965</name>
</gene>
<dbReference type="AlphaFoldDB" id="A0A1G1VCI0"/>
<name>A0A1G1VCI0_9BACT</name>
<reference evidence="1 2" key="1">
    <citation type="journal article" date="2016" name="Nat. Commun.">
        <title>Thousands of microbial genomes shed light on interconnected biogeochemical processes in an aquifer system.</title>
        <authorList>
            <person name="Anantharaman K."/>
            <person name="Brown C.T."/>
            <person name="Hug L.A."/>
            <person name="Sharon I."/>
            <person name="Castelle C.J."/>
            <person name="Probst A.J."/>
            <person name="Thomas B.C."/>
            <person name="Singh A."/>
            <person name="Wilkins M.J."/>
            <person name="Karaoz U."/>
            <person name="Brodie E.L."/>
            <person name="Williams K.H."/>
            <person name="Hubbard S.S."/>
            <person name="Banfield J.F."/>
        </authorList>
    </citation>
    <scope>NUCLEOTIDE SEQUENCE [LARGE SCALE GENOMIC DNA]</scope>
</reference>
<accession>A0A1G1VCI0</accession>
<dbReference type="Gene3D" id="3.40.50.300">
    <property type="entry name" value="P-loop containing nucleotide triphosphate hydrolases"/>
    <property type="match status" value="1"/>
</dbReference>
<evidence type="ECO:0008006" key="3">
    <source>
        <dbReference type="Google" id="ProtNLM"/>
    </source>
</evidence>
<proteinExistence type="predicted"/>
<dbReference type="PANTHER" id="PTHR11702:SF31">
    <property type="entry name" value="MITOCHONDRIAL RIBOSOME-ASSOCIATED GTPASE 2"/>
    <property type="match status" value="1"/>
</dbReference>
<protein>
    <recommendedName>
        <fullName evidence="3">OBG-type G domain-containing protein</fullName>
    </recommendedName>
</protein>